<reference evidence="2 3" key="1">
    <citation type="submission" date="2016-05" db="EMBL/GenBank/DDBJ databases">
        <authorList>
            <person name="Lavstsen T."/>
            <person name="Jespersen J.S."/>
        </authorList>
    </citation>
    <scope>NUCLEOTIDE SEQUENCE [LARGE SCALE GENOMIC DNA]</scope>
    <source>
        <strain evidence="2 3">B7-9</strain>
    </source>
</reference>
<dbReference type="EMBL" id="LYXE01000178">
    <property type="protein sequence ID" value="PDV96829.1"/>
    <property type="molecule type" value="Genomic_DNA"/>
</dbReference>
<dbReference type="Gene3D" id="2.40.30.10">
    <property type="entry name" value="Translation factors"/>
    <property type="match status" value="1"/>
</dbReference>
<dbReference type="PANTHER" id="PTHR43513:SF3">
    <property type="entry name" value="DIHYDROOROTATE DEHYDROGENASE B (NAD(+)), ELECTRON TRANSFER SUBUNIT-RELATED"/>
    <property type="match status" value="1"/>
</dbReference>
<dbReference type="Pfam" id="PF10418">
    <property type="entry name" value="DHODB_Fe-S_bind"/>
    <property type="match status" value="1"/>
</dbReference>
<name>A0A2H3KGJ3_9CHLR</name>
<dbReference type="PANTHER" id="PTHR43513">
    <property type="entry name" value="DIHYDROOROTATE DEHYDROGENASE B (NAD(+)), ELECTRON TRANSFER SUBUNIT"/>
    <property type="match status" value="1"/>
</dbReference>
<dbReference type="Gene3D" id="2.10.240.10">
    <property type="entry name" value="Dihydroorotate dehydrogenase, electron transfer subunit"/>
    <property type="match status" value="1"/>
</dbReference>
<dbReference type="OrthoDB" id="9789468at2"/>
<feature type="domain" description="Dihydroorotate dehydrogenase electron transfer subunit iron-sulphur cluster binding" evidence="1">
    <location>
        <begin position="250"/>
        <end position="279"/>
    </location>
</feature>
<comment type="caution">
    <text evidence="2">The sequence shown here is derived from an EMBL/GenBank/DDBJ whole genome shotgun (WGS) entry which is preliminary data.</text>
</comment>
<dbReference type="SUPFAM" id="SSF63380">
    <property type="entry name" value="Riboflavin synthase domain-like"/>
    <property type="match status" value="1"/>
</dbReference>
<dbReference type="InterPro" id="IPR017938">
    <property type="entry name" value="Riboflavin_synthase-like_b-brl"/>
</dbReference>
<keyword evidence="3" id="KW-1185">Reference proteome</keyword>
<protein>
    <recommendedName>
        <fullName evidence="1">Dihydroorotate dehydrogenase electron transfer subunit iron-sulphur cluster binding domain-containing protein</fullName>
    </recommendedName>
</protein>
<evidence type="ECO:0000313" key="3">
    <source>
        <dbReference type="Proteomes" id="UP000220922"/>
    </source>
</evidence>
<gene>
    <name evidence="2" type="ORF">A9Q02_20165</name>
</gene>
<evidence type="ECO:0000259" key="1">
    <source>
        <dbReference type="Pfam" id="PF10418"/>
    </source>
</evidence>
<proteinExistence type="predicted"/>
<sequence>MPYYETPLVERRELEHHTLLSLHAPELANALRPGQVVMVRCAPHASDDPLLRRALFVAGATSATGQIELLVEPTERGLPWLASQPLGTKLDLYGPVGQGFRLNADTRNLLLAGTGPAVPALLFAARDAVARGLAVMLLISAESDHALPPPFLLPPEVEYQTSNTGSASLFHLIAGKTEAPASKISGKRKAARKPPEPIPTLGHSPLAWADQIFLALTEPLITEAAQTVKTGRLRWPREFAQAALAGPLPCGLGTCYACPVTTHDGQRLRCKDGPVFDLRLLG</sequence>
<dbReference type="AlphaFoldDB" id="A0A2H3KGJ3"/>
<dbReference type="InterPro" id="IPR050353">
    <property type="entry name" value="PyrK_electron_transfer"/>
</dbReference>
<dbReference type="Proteomes" id="UP000220922">
    <property type="component" value="Unassembled WGS sequence"/>
</dbReference>
<dbReference type="RefSeq" id="WP_097655056.1">
    <property type="nucleotide sequence ID" value="NZ_LYXE01000178.1"/>
</dbReference>
<dbReference type="InterPro" id="IPR019480">
    <property type="entry name" value="Dihydroorotate_DH_Fe-S-bd"/>
</dbReference>
<dbReference type="InterPro" id="IPR037117">
    <property type="entry name" value="Dihydroorotate_DH_ele_sf"/>
</dbReference>
<organism evidence="2 3">
    <name type="scientific">Candidatus Chloroploca asiatica</name>
    <dbReference type="NCBI Taxonomy" id="1506545"/>
    <lineage>
        <taxon>Bacteria</taxon>
        <taxon>Bacillati</taxon>
        <taxon>Chloroflexota</taxon>
        <taxon>Chloroflexia</taxon>
        <taxon>Chloroflexales</taxon>
        <taxon>Chloroflexineae</taxon>
        <taxon>Oscillochloridaceae</taxon>
        <taxon>Candidatus Chloroploca</taxon>
    </lineage>
</organism>
<evidence type="ECO:0000313" key="2">
    <source>
        <dbReference type="EMBL" id="PDV96829.1"/>
    </source>
</evidence>
<accession>A0A2H3KGJ3</accession>